<dbReference type="Gene3D" id="2.40.128.20">
    <property type="match status" value="1"/>
</dbReference>
<dbReference type="InterPro" id="IPR012674">
    <property type="entry name" value="Calycin"/>
</dbReference>
<accession>A0A6J5GWC5</accession>
<evidence type="ECO:0000313" key="3">
    <source>
        <dbReference type="Proteomes" id="UP000494252"/>
    </source>
</evidence>
<organism evidence="2 3">
    <name type="scientific">Paraburkholderia fynbosensis</name>
    <dbReference type="NCBI Taxonomy" id="1200993"/>
    <lineage>
        <taxon>Bacteria</taxon>
        <taxon>Pseudomonadati</taxon>
        <taxon>Pseudomonadota</taxon>
        <taxon>Betaproteobacteria</taxon>
        <taxon>Burkholderiales</taxon>
        <taxon>Burkholderiaceae</taxon>
        <taxon>Paraburkholderia</taxon>
    </lineage>
</organism>
<gene>
    <name evidence="2" type="ORF">LMG27177_06333</name>
</gene>
<evidence type="ECO:0000313" key="2">
    <source>
        <dbReference type="EMBL" id="CAB3807427.1"/>
    </source>
</evidence>
<reference evidence="2 3" key="1">
    <citation type="submission" date="2020-04" db="EMBL/GenBank/DDBJ databases">
        <authorList>
            <person name="De Canck E."/>
        </authorList>
    </citation>
    <scope>NUCLEOTIDE SEQUENCE [LARGE SCALE GENOMIC DNA]</scope>
    <source>
        <strain evidence="2 3">LMG 27177</strain>
    </source>
</reference>
<dbReference type="EMBL" id="CADIKI010000024">
    <property type="protein sequence ID" value="CAB3807427.1"/>
    <property type="molecule type" value="Genomic_DNA"/>
</dbReference>
<name>A0A6J5GWC5_9BURK</name>
<dbReference type="InterPro" id="IPR053892">
    <property type="entry name" value="MoaF-like"/>
</dbReference>
<protein>
    <recommendedName>
        <fullName evidence="1">MoaF-like domain-containing protein</fullName>
    </recommendedName>
</protein>
<feature type="domain" description="MoaF-like" evidence="1">
    <location>
        <begin position="10"/>
        <end position="102"/>
    </location>
</feature>
<dbReference type="Pfam" id="PF22036">
    <property type="entry name" value="MoaF_like"/>
    <property type="match status" value="1"/>
</dbReference>
<dbReference type="AlphaFoldDB" id="A0A6J5GWC5"/>
<proteinExistence type="predicted"/>
<evidence type="ECO:0000259" key="1">
    <source>
        <dbReference type="Pfam" id="PF22036"/>
    </source>
</evidence>
<keyword evidence="3" id="KW-1185">Reference proteome</keyword>
<dbReference type="RefSeq" id="WP_175165411.1">
    <property type="nucleotide sequence ID" value="NZ_CADIKI010000024.1"/>
</dbReference>
<sequence length="105" mass="11832">MRMDVFEFSGRSLVVTYEGLTATNVYSSDGRSLTYEITEGSLKGNRATVDFTWHQLRGKTYAFSWQEANGATVVHIDDFEAGRSLSFFTTPNAEFFRLEGALEAR</sequence>
<dbReference type="Proteomes" id="UP000494252">
    <property type="component" value="Unassembled WGS sequence"/>
</dbReference>